<accession>A0AAD4PPB2</accession>
<dbReference type="InterPro" id="IPR035914">
    <property type="entry name" value="Sperma_CUB_dom_sf"/>
</dbReference>
<organism evidence="3 4">
    <name type="scientific">Drosophila rubida</name>
    <dbReference type="NCBI Taxonomy" id="30044"/>
    <lineage>
        <taxon>Eukaryota</taxon>
        <taxon>Metazoa</taxon>
        <taxon>Ecdysozoa</taxon>
        <taxon>Arthropoda</taxon>
        <taxon>Hexapoda</taxon>
        <taxon>Insecta</taxon>
        <taxon>Pterygota</taxon>
        <taxon>Neoptera</taxon>
        <taxon>Endopterygota</taxon>
        <taxon>Diptera</taxon>
        <taxon>Brachycera</taxon>
        <taxon>Muscomorpha</taxon>
        <taxon>Ephydroidea</taxon>
        <taxon>Drosophilidae</taxon>
        <taxon>Drosophila</taxon>
    </lineage>
</organism>
<dbReference type="EMBL" id="JAJJHW010001127">
    <property type="protein sequence ID" value="KAH8378063.1"/>
    <property type="molecule type" value="Genomic_DNA"/>
</dbReference>
<evidence type="ECO:0000313" key="3">
    <source>
        <dbReference type="EMBL" id="KAH8378063.1"/>
    </source>
</evidence>
<comment type="caution">
    <text evidence="3">The sequence shown here is derived from an EMBL/GenBank/DDBJ whole genome shotgun (WGS) entry which is preliminary data.</text>
</comment>
<dbReference type="Gene3D" id="2.60.120.290">
    <property type="entry name" value="Spermadhesin, CUB domain"/>
    <property type="match status" value="1"/>
</dbReference>
<name>A0AAD4PPB2_9MUSC</name>
<evidence type="ECO:0000313" key="4">
    <source>
        <dbReference type="Proteomes" id="UP001200034"/>
    </source>
</evidence>
<feature type="signal peptide" evidence="1">
    <location>
        <begin position="1"/>
        <end position="20"/>
    </location>
</feature>
<keyword evidence="4" id="KW-1185">Reference proteome</keyword>
<feature type="chain" id="PRO_5042131340" description="CUB domain-containing protein" evidence="1">
    <location>
        <begin position="21"/>
        <end position="359"/>
    </location>
</feature>
<sequence length="359" mass="39115">MRQLHALLLLQLLWLAAVECQLQCNAASSTRQKRIVIRSPAARELNVLDSCHYEVAAWSSQVCQVRIDIERLELPQPRLNATSQLLECGDFLQVQRFRLCGRNNGQHLYVQLQRGQPLKLHFSLASHSPATTWQLTLTQLECPANTLAMAKQQQQASSEPVGQVATVRPLLPFLSNLLPRTIFGGNSNGNGPAAQLIQTLTAPLAADLELLAPLGCDQYYRSSNGGIASFNFAGGIYMPTMRYAICVAGGANTEISYTLDHFALSKSGGATPGPGFDEDCHSTVSTLGRAADYLLIANSYVANNQALQPTYYCGNQPAGSRLIARPPFVIHFSSDAQANASETGFQLTYTVRQSQAQLY</sequence>
<feature type="domain" description="CUB" evidence="2">
    <location>
        <begin position="213"/>
        <end position="351"/>
    </location>
</feature>
<protein>
    <recommendedName>
        <fullName evidence="2">CUB domain-containing protein</fullName>
    </recommendedName>
</protein>
<dbReference type="Pfam" id="PF26080">
    <property type="entry name" value="CUB_animal"/>
    <property type="match status" value="1"/>
</dbReference>
<dbReference type="PANTHER" id="PTHR33236:SF12">
    <property type="entry name" value="CUB DOMAIN-CONTAINING PROTEIN-RELATED"/>
    <property type="match status" value="1"/>
</dbReference>
<dbReference type="InterPro" id="IPR058698">
    <property type="entry name" value="CUB_metazoa"/>
</dbReference>
<proteinExistence type="predicted"/>
<dbReference type="SUPFAM" id="SSF49854">
    <property type="entry name" value="Spermadhesin, CUB domain"/>
    <property type="match status" value="1"/>
</dbReference>
<evidence type="ECO:0000256" key="1">
    <source>
        <dbReference type="SAM" id="SignalP"/>
    </source>
</evidence>
<reference evidence="3" key="1">
    <citation type="journal article" date="2021" name="Mol. Ecol. Resour.">
        <title>Phylogenomic analyses of the genus Drosophila reveals genomic signals of climate adaptation.</title>
        <authorList>
            <person name="Li F."/>
            <person name="Rane R.V."/>
            <person name="Luria V."/>
            <person name="Xiong Z."/>
            <person name="Chen J."/>
            <person name="Li Z."/>
            <person name="Catullo R.A."/>
            <person name="Griffin P.C."/>
            <person name="Schiffer M."/>
            <person name="Pearce S."/>
            <person name="Lee S.F."/>
            <person name="McElroy K."/>
            <person name="Stocker A."/>
            <person name="Shirriffs J."/>
            <person name="Cockerell F."/>
            <person name="Coppin C."/>
            <person name="Sgro C.M."/>
            <person name="Karger A."/>
            <person name="Cain J.W."/>
            <person name="Weber J.A."/>
            <person name="Santpere G."/>
            <person name="Kirschner M.W."/>
            <person name="Hoffmann A.A."/>
            <person name="Oakeshott J.G."/>
            <person name="Zhang G."/>
        </authorList>
    </citation>
    <scope>NUCLEOTIDE SEQUENCE</scope>
    <source>
        <strain evidence="3">BGI-SZ-2011g</strain>
    </source>
</reference>
<gene>
    <name evidence="3" type="ORF">KR093_008962</name>
</gene>
<keyword evidence="1" id="KW-0732">Signal</keyword>
<evidence type="ECO:0000259" key="2">
    <source>
        <dbReference type="Pfam" id="PF26080"/>
    </source>
</evidence>
<dbReference type="AlphaFoldDB" id="A0AAD4PPB2"/>
<dbReference type="PANTHER" id="PTHR33236">
    <property type="entry name" value="INTRAFLAGELLAR TRANSPORT PROTEIN 122 FAMILY PROTEIN-RELATED"/>
    <property type="match status" value="1"/>
</dbReference>
<dbReference type="Proteomes" id="UP001200034">
    <property type="component" value="Unassembled WGS sequence"/>
</dbReference>